<name>A0A699W1J7_TANCI</name>
<gene>
    <name evidence="1" type="ORF">Tci_912532</name>
</gene>
<comment type="caution">
    <text evidence="1">The sequence shown here is derived from an EMBL/GenBank/DDBJ whole genome shotgun (WGS) entry which is preliminary data.</text>
</comment>
<organism evidence="1">
    <name type="scientific">Tanacetum cinerariifolium</name>
    <name type="common">Dalmatian daisy</name>
    <name type="synonym">Chrysanthemum cinerariifolium</name>
    <dbReference type="NCBI Taxonomy" id="118510"/>
    <lineage>
        <taxon>Eukaryota</taxon>
        <taxon>Viridiplantae</taxon>
        <taxon>Streptophyta</taxon>
        <taxon>Embryophyta</taxon>
        <taxon>Tracheophyta</taxon>
        <taxon>Spermatophyta</taxon>
        <taxon>Magnoliopsida</taxon>
        <taxon>eudicotyledons</taxon>
        <taxon>Gunneridae</taxon>
        <taxon>Pentapetalae</taxon>
        <taxon>asterids</taxon>
        <taxon>campanulids</taxon>
        <taxon>Asterales</taxon>
        <taxon>Asteraceae</taxon>
        <taxon>Asteroideae</taxon>
        <taxon>Anthemideae</taxon>
        <taxon>Anthemidinae</taxon>
        <taxon>Tanacetum</taxon>
    </lineage>
</organism>
<dbReference type="EMBL" id="BKCJ011535797">
    <property type="protein sequence ID" value="GFD40563.1"/>
    <property type="molecule type" value="Genomic_DNA"/>
</dbReference>
<evidence type="ECO:0000313" key="1">
    <source>
        <dbReference type="EMBL" id="GFD40563.1"/>
    </source>
</evidence>
<protein>
    <submittedName>
        <fullName evidence="1">Uncharacterized protein</fullName>
    </submittedName>
</protein>
<reference evidence="1" key="1">
    <citation type="journal article" date="2019" name="Sci. Rep.">
        <title>Draft genome of Tanacetum cinerariifolium, the natural source of mosquito coil.</title>
        <authorList>
            <person name="Yamashiro T."/>
            <person name="Shiraishi A."/>
            <person name="Satake H."/>
            <person name="Nakayama K."/>
        </authorList>
    </citation>
    <scope>NUCLEOTIDE SEQUENCE</scope>
</reference>
<accession>A0A699W1J7</accession>
<sequence>MGLNQKIEDTEGEIRTFEGHLDIMDAAINS</sequence>
<dbReference type="AlphaFoldDB" id="A0A699W1J7"/>
<feature type="non-terminal residue" evidence="1">
    <location>
        <position position="30"/>
    </location>
</feature>
<proteinExistence type="predicted"/>